<dbReference type="AlphaFoldDB" id="A0A2T9Z9D3"/>
<feature type="region of interest" description="Disordered" evidence="3">
    <location>
        <begin position="43"/>
        <end position="122"/>
    </location>
</feature>
<dbReference type="GO" id="GO:0016973">
    <property type="term" value="P:poly(A)+ mRNA export from nucleus"/>
    <property type="evidence" value="ECO:0007669"/>
    <property type="project" value="TreeGrafter"/>
</dbReference>
<organism evidence="5 6">
    <name type="scientific">Smittium megazygosporum</name>
    <dbReference type="NCBI Taxonomy" id="133381"/>
    <lineage>
        <taxon>Eukaryota</taxon>
        <taxon>Fungi</taxon>
        <taxon>Fungi incertae sedis</taxon>
        <taxon>Zoopagomycota</taxon>
        <taxon>Kickxellomycotina</taxon>
        <taxon>Harpellomycetes</taxon>
        <taxon>Harpellales</taxon>
        <taxon>Legeriomycetaceae</taxon>
        <taxon>Smittium</taxon>
    </lineage>
</organism>
<feature type="domain" description="SAP" evidence="4">
    <location>
        <begin position="9"/>
        <end position="43"/>
    </location>
</feature>
<dbReference type="EMBL" id="MBFS01001289">
    <property type="protein sequence ID" value="PVV01194.1"/>
    <property type="molecule type" value="Genomic_DNA"/>
</dbReference>
<feature type="region of interest" description="Disordered" evidence="3">
    <location>
        <begin position="138"/>
        <end position="185"/>
    </location>
</feature>
<evidence type="ECO:0000313" key="6">
    <source>
        <dbReference type="Proteomes" id="UP000245609"/>
    </source>
</evidence>
<dbReference type="SMART" id="SM00513">
    <property type="entry name" value="SAP"/>
    <property type="match status" value="1"/>
</dbReference>
<dbReference type="Pfam" id="PF02037">
    <property type="entry name" value="SAP"/>
    <property type="match status" value="1"/>
</dbReference>
<dbReference type="GO" id="GO:0005634">
    <property type="term" value="C:nucleus"/>
    <property type="evidence" value="ECO:0007669"/>
    <property type="project" value="TreeGrafter"/>
</dbReference>
<evidence type="ECO:0000256" key="2">
    <source>
        <dbReference type="ARBA" id="ARBA00046328"/>
    </source>
</evidence>
<protein>
    <recommendedName>
        <fullName evidence="4">SAP domain-containing protein</fullName>
    </recommendedName>
</protein>
<dbReference type="Gene3D" id="1.10.720.30">
    <property type="entry name" value="SAP domain"/>
    <property type="match status" value="1"/>
</dbReference>
<feature type="compositionally biased region" description="Basic and acidic residues" evidence="3">
    <location>
        <begin position="149"/>
        <end position="161"/>
    </location>
</feature>
<evidence type="ECO:0000259" key="4">
    <source>
        <dbReference type="PROSITE" id="PS50800"/>
    </source>
</evidence>
<dbReference type="InterPro" id="IPR003034">
    <property type="entry name" value="SAP_dom"/>
</dbReference>
<reference evidence="5 6" key="1">
    <citation type="journal article" date="2018" name="MBio">
        <title>Comparative Genomics Reveals the Core Gene Toolbox for the Fungus-Insect Symbiosis.</title>
        <authorList>
            <person name="Wang Y."/>
            <person name="Stata M."/>
            <person name="Wang W."/>
            <person name="Stajich J.E."/>
            <person name="White M.M."/>
            <person name="Moncalvo J.M."/>
        </authorList>
    </citation>
    <scope>NUCLEOTIDE SEQUENCE [LARGE SCALE GENOMIC DNA]</scope>
    <source>
        <strain evidence="5 6">SC-DP-2</strain>
    </source>
</reference>
<gene>
    <name evidence="5" type="ORF">BB560_004403</name>
</gene>
<dbReference type="Proteomes" id="UP000245609">
    <property type="component" value="Unassembled WGS sequence"/>
</dbReference>
<sequence length="259" mass="28679">MEEYSEKSLKKLKVPELKQILSNFNISCDGKKDDLISKILAHQSSAKKEIPSSSSLPDDTSVPSKDSEGPYQSKPTIEATSESTTQSSMKPNIEPTEKKVDIPTTSKIDSSEVPKPTDANPIDLATIRQMDEQKRMEIRSKKFGIAQTDDQRKQGRLDRFGSKGVSSNDSASQKSVPTKLSPSLNVSGDVLAKRAMKFGLPLKRPSESITSNTEDAEKLEKRKQRFENRSAPESTKKAESTSEDQDKLKKRAIRFGISS</sequence>
<feature type="region of interest" description="Disordered" evidence="3">
    <location>
        <begin position="198"/>
        <end position="259"/>
    </location>
</feature>
<evidence type="ECO:0000256" key="1">
    <source>
        <dbReference type="ARBA" id="ARBA00022553"/>
    </source>
</evidence>
<feature type="compositionally biased region" description="Polar residues" evidence="3">
    <location>
        <begin position="73"/>
        <end position="90"/>
    </location>
</feature>
<dbReference type="PROSITE" id="PS50800">
    <property type="entry name" value="SAP"/>
    <property type="match status" value="1"/>
</dbReference>
<comment type="similarity">
    <text evidence="2">Belongs to the SAP domain-containing ribonucleoprotein family.</text>
</comment>
<comment type="caution">
    <text evidence="5">The sequence shown here is derived from an EMBL/GenBank/DDBJ whole genome shotgun (WGS) entry which is preliminary data.</text>
</comment>
<dbReference type="OrthoDB" id="5598794at2759"/>
<dbReference type="InterPro" id="IPR036361">
    <property type="entry name" value="SAP_dom_sf"/>
</dbReference>
<proteinExistence type="inferred from homology"/>
<accession>A0A2T9Z9D3</accession>
<feature type="compositionally biased region" description="Polar residues" evidence="3">
    <location>
        <begin position="164"/>
        <end position="185"/>
    </location>
</feature>
<name>A0A2T9Z9D3_9FUNG</name>
<dbReference type="InterPro" id="IPR052240">
    <property type="entry name" value="SAP_domain_ribonucleoprotein"/>
</dbReference>
<dbReference type="PANTHER" id="PTHR46551:SF1">
    <property type="entry name" value="SAP DOMAIN-CONTAINING RIBONUCLEOPROTEIN"/>
    <property type="match status" value="1"/>
</dbReference>
<evidence type="ECO:0000256" key="3">
    <source>
        <dbReference type="SAM" id="MobiDB-lite"/>
    </source>
</evidence>
<dbReference type="STRING" id="133381.A0A2T9Z9D3"/>
<dbReference type="SUPFAM" id="SSF68906">
    <property type="entry name" value="SAP domain"/>
    <property type="match status" value="1"/>
</dbReference>
<keyword evidence="1" id="KW-0597">Phosphoprotein</keyword>
<feature type="compositionally biased region" description="Basic and acidic residues" evidence="3">
    <location>
        <begin position="215"/>
        <end position="247"/>
    </location>
</feature>
<keyword evidence="6" id="KW-1185">Reference proteome</keyword>
<dbReference type="PANTHER" id="PTHR46551">
    <property type="entry name" value="SAP DOMAIN-CONTAINING RIBONUCLEOPROTEIN"/>
    <property type="match status" value="1"/>
</dbReference>
<evidence type="ECO:0000313" key="5">
    <source>
        <dbReference type="EMBL" id="PVV01194.1"/>
    </source>
</evidence>